<accession>A0AAJ5ZEJ3</accession>
<dbReference type="GO" id="GO:0046872">
    <property type="term" value="F:metal ion binding"/>
    <property type="evidence" value="ECO:0007669"/>
    <property type="project" value="UniProtKB-KW"/>
</dbReference>
<comment type="cofactor">
    <cofactor evidence="1 10">
        <name>pyridoxal 5'-phosphate</name>
        <dbReference type="ChEBI" id="CHEBI:597326"/>
    </cofactor>
</comment>
<dbReference type="InterPro" id="IPR015422">
    <property type="entry name" value="PyrdxlP-dep_Trfase_small"/>
</dbReference>
<dbReference type="EC" id="2.8.1.7" evidence="3"/>
<dbReference type="GO" id="GO:0051536">
    <property type="term" value="F:iron-sulfur cluster binding"/>
    <property type="evidence" value="ECO:0007669"/>
    <property type="project" value="UniProtKB-KW"/>
</dbReference>
<feature type="domain" description="Aminotransferase class V" evidence="11">
    <location>
        <begin position="10"/>
        <end position="376"/>
    </location>
</feature>
<comment type="catalytic activity">
    <reaction evidence="9">
        <text>(sulfur carrier)-H + L-cysteine = (sulfur carrier)-SH + L-alanine</text>
        <dbReference type="Rhea" id="RHEA:43892"/>
        <dbReference type="Rhea" id="RHEA-COMP:14737"/>
        <dbReference type="Rhea" id="RHEA-COMP:14739"/>
        <dbReference type="ChEBI" id="CHEBI:29917"/>
        <dbReference type="ChEBI" id="CHEBI:35235"/>
        <dbReference type="ChEBI" id="CHEBI:57972"/>
        <dbReference type="ChEBI" id="CHEBI:64428"/>
        <dbReference type="EC" id="2.8.1.7"/>
    </reaction>
</comment>
<sequence length="394" mass="41423">MTSSEDRINYLDHAATTPMRSEVLEKMLPYFTEKFGNPSSLYSIAGEARYGVDEARELVAQVLGSRTSEVVFTGGGSESNNLTIKGLAARRTPASGHIVTTAIEHHAVIHPVEQLEKLGYDATYVGVDASGQVDPDEFAAAVRADTFLASVMLVNNEVGTIQDVAEISRKSKAASKKLGGNILVHTDAVQGAGKVSLKVDELGVDLMSLSGHKIYGPKGTGILYVRRGVELEPLIAGGGQERQRRSGTENVASIVGIGEALALAESERLGSRDRFDSLSNKLIEGVAERIPASSFNGSRSSRVPEIANFSFPGVEGEPVLLGLDFKGIAASSGSACSSASLEPSHVLLAMGVSPELAVGSVRISLGRETTEADIEEVLGALKSVLDQLATFPSA</sequence>
<dbReference type="RefSeq" id="WP_342841505.1">
    <property type="nucleotide sequence ID" value="NZ_CP046146.1"/>
</dbReference>
<proteinExistence type="inferred from homology"/>
<keyword evidence="5" id="KW-0479">Metal-binding</keyword>
<dbReference type="InterPro" id="IPR015421">
    <property type="entry name" value="PyrdxlP-dep_Trfase_major"/>
</dbReference>
<gene>
    <name evidence="12" type="ORF">GKO48_07775</name>
</gene>
<evidence type="ECO:0000259" key="11">
    <source>
        <dbReference type="Pfam" id="PF00266"/>
    </source>
</evidence>
<dbReference type="InterPro" id="IPR016454">
    <property type="entry name" value="Cysteine_dSase"/>
</dbReference>
<keyword evidence="4" id="KW-0808">Transferase</keyword>
<dbReference type="GO" id="GO:0008483">
    <property type="term" value="F:transaminase activity"/>
    <property type="evidence" value="ECO:0007669"/>
    <property type="project" value="UniProtKB-KW"/>
</dbReference>
<evidence type="ECO:0000313" key="12">
    <source>
        <dbReference type="EMBL" id="WFG39520.1"/>
    </source>
</evidence>
<evidence type="ECO:0000256" key="4">
    <source>
        <dbReference type="ARBA" id="ARBA00022679"/>
    </source>
</evidence>
<dbReference type="FunFam" id="3.40.640.10:FF:000084">
    <property type="entry name" value="IscS-like cysteine desulfurase"/>
    <property type="match status" value="1"/>
</dbReference>
<keyword evidence="6" id="KW-0663">Pyridoxal phosphate</keyword>
<evidence type="ECO:0000256" key="5">
    <source>
        <dbReference type="ARBA" id="ARBA00022723"/>
    </source>
</evidence>
<name>A0AAJ5ZEJ3_9CHLR</name>
<reference evidence="13" key="2">
    <citation type="submission" date="2023-06" db="EMBL/GenBank/DDBJ databases">
        <title>Pangenomics reveal diversification of enzyme families and niche specialization in globally abundant SAR202 bacteria.</title>
        <authorList>
            <person name="Saw J.H.W."/>
        </authorList>
    </citation>
    <scope>NUCLEOTIDE SEQUENCE [LARGE SCALE GENOMIC DNA]</scope>
    <source>
        <strain evidence="13">JH1073</strain>
    </source>
</reference>
<dbReference type="InterPro" id="IPR000192">
    <property type="entry name" value="Aminotrans_V_dom"/>
</dbReference>
<evidence type="ECO:0000256" key="3">
    <source>
        <dbReference type="ARBA" id="ARBA00012239"/>
    </source>
</evidence>
<dbReference type="Proteomes" id="UP001219901">
    <property type="component" value="Chromosome"/>
</dbReference>
<dbReference type="SUPFAM" id="SSF53383">
    <property type="entry name" value="PLP-dependent transferases"/>
    <property type="match status" value="1"/>
</dbReference>
<keyword evidence="7" id="KW-0408">Iron</keyword>
<evidence type="ECO:0000256" key="6">
    <source>
        <dbReference type="ARBA" id="ARBA00022898"/>
    </source>
</evidence>
<evidence type="ECO:0000256" key="10">
    <source>
        <dbReference type="RuleBase" id="RU004504"/>
    </source>
</evidence>
<organism evidence="12 13">
    <name type="scientific">Candidatus Lucifugimonas marina</name>
    <dbReference type="NCBI Taxonomy" id="3038979"/>
    <lineage>
        <taxon>Bacteria</taxon>
        <taxon>Bacillati</taxon>
        <taxon>Chloroflexota</taxon>
        <taxon>Dehalococcoidia</taxon>
        <taxon>SAR202 cluster</taxon>
        <taxon>Candidatus Lucifugimonadales</taxon>
        <taxon>Candidatus Lucifugimonadaceae</taxon>
        <taxon>Candidatus Lucifugimonas</taxon>
    </lineage>
</organism>
<dbReference type="PROSITE" id="PS00595">
    <property type="entry name" value="AA_TRANSFER_CLASS_5"/>
    <property type="match status" value="1"/>
</dbReference>
<dbReference type="InterPro" id="IPR015424">
    <property type="entry name" value="PyrdxlP-dep_Trfase"/>
</dbReference>
<evidence type="ECO:0000256" key="7">
    <source>
        <dbReference type="ARBA" id="ARBA00023004"/>
    </source>
</evidence>
<keyword evidence="8" id="KW-0411">Iron-sulfur</keyword>
<dbReference type="Gene3D" id="3.40.640.10">
    <property type="entry name" value="Type I PLP-dependent aspartate aminotransferase-like (Major domain)"/>
    <property type="match status" value="1"/>
</dbReference>
<evidence type="ECO:0000256" key="2">
    <source>
        <dbReference type="ARBA" id="ARBA00006490"/>
    </source>
</evidence>
<dbReference type="AlphaFoldDB" id="A0AAJ5ZEJ3"/>
<dbReference type="Gene3D" id="1.10.260.50">
    <property type="match status" value="1"/>
</dbReference>
<keyword evidence="12" id="KW-0032">Aminotransferase</keyword>
<protein>
    <recommendedName>
        <fullName evidence="3">cysteine desulfurase</fullName>
        <ecNumber evidence="3">2.8.1.7</ecNumber>
    </recommendedName>
</protein>
<dbReference type="EMBL" id="CP046147">
    <property type="protein sequence ID" value="WFG39520.1"/>
    <property type="molecule type" value="Genomic_DNA"/>
</dbReference>
<evidence type="ECO:0000256" key="9">
    <source>
        <dbReference type="ARBA" id="ARBA00050776"/>
    </source>
</evidence>
<dbReference type="Gene3D" id="3.90.1150.10">
    <property type="entry name" value="Aspartate Aminotransferase, domain 1"/>
    <property type="match status" value="1"/>
</dbReference>
<comment type="similarity">
    <text evidence="2">Belongs to the class-V pyridoxal-phosphate-dependent aminotransferase family. NifS/IscS subfamily.</text>
</comment>
<dbReference type="PIRSF" id="PIRSF005572">
    <property type="entry name" value="NifS"/>
    <property type="match status" value="1"/>
</dbReference>
<evidence type="ECO:0000313" key="13">
    <source>
        <dbReference type="Proteomes" id="UP001219901"/>
    </source>
</evidence>
<keyword evidence="13" id="KW-1185">Reference proteome</keyword>
<dbReference type="PANTHER" id="PTHR11601:SF34">
    <property type="entry name" value="CYSTEINE DESULFURASE"/>
    <property type="match status" value="1"/>
</dbReference>
<dbReference type="GO" id="GO:0031071">
    <property type="term" value="F:cysteine desulfurase activity"/>
    <property type="evidence" value="ECO:0007669"/>
    <property type="project" value="UniProtKB-EC"/>
</dbReference>
<reference evidence="12 13" key="1">
    <citation type="submission" date="2019-11" db="EMBL/GenBank/DDBJ databases">
        <authorList>
            <person name="Cho J.-C."/>
        </authorList>
    </citation>
    <scope>NUCLEOTIDE SEQUENCE [LARGE SCALE GENOMIC DNA]</scope>
    <source>
        <strain evidence="12 13">JH1073</strain>
    </source>
</reference>
<dbReference type="InterPro" id="IPR020578">
    <property type="entry name" value="Aminotrans_V_PyrdxlP_BS"/>
</dbReference>
<dbReference type="PANTHER" id="PTHR11601">
    <property type="entry name" value="CYSTEINE DESULFURYLASE FAMILY MEMBER"/>
    <property type="match status" value="1"/>
</dbReference>
<evidence type="ECO:0000256" key="8">
    <source>
        <dbReference type="ARBA" id="ARBA00023014"/>
    </source>
</evidence>
<evidence type="ECO:0000256" key="1">
    <source>
        <dbReference type="ARBA" id="ARBA00001933"/>
    </source>
</evidence>
<dbReference type="Pfam" id="PF00266">
    <property type="entry name" value="Aminotran_5"/>
    <property type="match status" value="1"/>
</dbReference>